<proteinExistence type="predicted"/>
<protein>
    <submittedName>
        <fullName evidence="2">Uncharacterized protein</fullName>
    </submittedName>
</protein>
<keyword evidence="3" id="KW-1185">Reference proteome</keyword>
<dbReference type="OrthoDB" id="565904at2759"/>
<organism evidence="2 3">
    <name type="scientific">Cotesia typhae</name>
    <dbReference type="NCBI Taxonomy" id="2053667"/>
    <lineage>
        <taxon>Eukaryota</taxon>
        <taxon>Metazoa</taxon>
        <taxon>Ecdysozoa</taxon>
        <taxon>Arthropoda</taxon>
        <taxon>Hexapoda</taxon>
        <taxon>Insecta</taxon>
        <taxon>Pterygota</taxon>
        <taxon>Neoptera</taxon>
        <taxon>Endopterygota</taxon>
        <taxon>Hymenoptera</taxon>
        <taxon>Apocrita</taxon>
        <taxon>Ichneumonoidea</taxon>
        <taxon>Braconidae</taxon>
        <taxon>Microgastrinae</taxon>
        <taxon>Cotesia</taxon>
    </lineage>
</organism>
<accession>A0A8J5QVV6</accession>
<sequence length="150" mass="15804">MFANLIFFCLIAGAFTSSHSGSSSAASSSSSASSATTPSFSEGPCPNVVVAPVNLKKKGGYWFEAQRSANNYDGSDLCAKVLWRKPVKGVSVVINKSYSTVSNGVTTSVLRVIQDRKGTRFTYGTPVLGNVNKEHLHGNSLGYVTAPCTT</sequence>
<dbReference type="EMBL" id="JAAOIC020000072">
    <property type="protein sequence ID" value="KAG8033893.1"/>
    <property type="molecule type" value="Genomic_DNA"/>
</dbReference>
<keyword evidence="1" id="KW-0732">Signal</keyword>
<feature type="signal peptide" evidence="1">
    <location>
        <begin position="1"/>
        <end position="16"/>
    </location>
</feature>
<comment type="caution">
    <text evidence="2">The sequence shown here is derived from an EMBL/GenBank/DDBJ whole genome shotgun (WGS) entry which is preliminary data.</text>
</comment>
<evidence type="ECO:0000313" key="3">
    <source>
        <dbReference type="Proteomes" id="UP000729913"/>
    </source>
</evidence>
<evidence type="ECO:0000256" key="1">
    <source>
        <dbReference type="SAM" id="SignalP"/>
    </source>
</evidence>
<gene>
    <name evidence="2" type="ORF">G9C98_008374</name>
</gene>
<reference evidence="2" key="1">
    <citation type="submission" date="2020-03" db="EMBL/GenBank/DDBJ databases">
        <authorList>
            <person name="Chebbi M.A."/>
            <person name="Drezen J.M."/>
        </authorList>
    </citation>
    <scope>NUCLEOTIDE SEQUENCE</scope>
    <source>
        <tissue evidence="2">Whole body</tissue>
    </source>
</reference>
<name>A0A8J5QVV6_9HYME</name>
<dbReference type="AlphaFoldDB" id="A0A8J5QVV6"/>
<reference evidence="2" key="2">
    <citation type="submission" date="2021-04" db="EMBL/GenBank/DDBJ databases">
        <title>Genome-wide patterns of bracovirus chromosomal integration into multiple host tissues during parasitism.</title>
        <authorList>
            <person name="Chebbi M.A.C."/>
        </authorList>
    </citation>
    <scope>NUCLEOTIDE SEQUENCE</scope>
    <source>
        <tissue evidence="2">Whole body</tissue>
    </source>
</reference>
<dbReference type="Proteomes" id="UP000729913">
    <property type="component" value="Unassembled WGS sequence"/>
</dbReference>
<evidence type="ECO:0000313" key="2">
    <source>
        <dbReference type="EMBL" id="KAG8033893.1"/>
    </source>
</evidence>
<feature type="chain" id="PRO_5035229504" evidence="1">
    <location>
        <begin position="17"/>
        <end position="150"/>
    </location>
</feature>